<dbReference type="EMBL" id="QGML01001750">
    <property type="protein sequence ID" value="TVY88400.1"/>
    <property type="molecule type" value="Genomic_DNA"/>
</dbReference>
<dbReference type="Proteomes" id="UP000315522">
    <property type="component" value="Unassembled WGS sequence"/>
</dbReference>
<sequence>MAFNPSYSQRLRANRMVRVIVVLLVLSAIVVSLQTSYYSQQIVLPAGQGKGGPSKTFVVASLEKEDISWLHRYLPEWDISRYVADDPSANLTVPKNKGQEAMTYLTYMIDSYDNLPDLMVFMHNGRYQWHNDDPLYDAVPVLQNLQLPYLISQQYTNLRCVWTLGCPAEMEFNKSPEDVDASKTTEKAYPKAFGELFPGQSVPPAVGVACCAQFAVTREKIRERPVEDYKRYRQWLLDTPLDDYVSGRILEYSWHIIFGKPPVHCPDTKECYCRVFGQCGLECDGGECGNHWPFPPFSTLPLGWPTVGWDGEMRSEEVLAGLRGNATSISPATEIRSKGSV</sequence>
<protein>
    <submittedName>
        <fullName evidence="1">Uncharacterized protein</fullName>
    </submittedName>
</protein>
<evidence type="ECO:0000313" key="2">
    <source>
        <dbReference type="Proteomes" id="UP000315522"/>
    </source>
</evidence>
<reference evidence="1 2" key="1">
    <citation type="submission" date="2018-05" db="EMBL/GenBank/DDBJ databases">
        <title>Genome sequencing and assembly of the regulated plant pathogen Lachnellula willkommii and related sister species for the development of diagnostic species identification markers.</title>
        <authorList>
            <person name="Giroux E."/>
            <person name="Bilodeau G."/>
        </authorList>
    </citation>
    <scope>NUCLEOTIDE SEQUENCE [LARGE SCALE GENOMIC DNA]</scope>
    <source>
        <strain evidence="1 2">CBS 172.35</strain>
    </source>
</reference>
<dbReference type="PANTHER" id="PTHR37490">
    <property type="entry name" value="EXPRESSED PROTEIN"/>
    <property type="match status" value="1"/>
</dbReference>
<dbReference type="AlphaFoldDB" id="A0A559M629"/>
<dbReference type="InterPro" id="IPR021838">
    <property type="entry name" value="DUF3431"/>
</dbReference>
<keyword evidence="2" id="KW-1185">Reference proteome</keyword>
<name>A0A559M629_9HELO</name>
<comment type="caution">
    <text evidence="1">The sequence shown here is derived from an EMBL/GenBank/DDBJ whole genome shotgun (WGS) entry which is preliminary data.</text>
</comment>
<accession>A0A559M629</accession>
<evidence type="ECO:0000313" key="1">
    <source>
        <dbReference type="EMBL" id="TVY88400.1"/>
    </source>
</evidence>
<proteinExistence type="predicted"/>
<gene>
    <name evidence="1" type="ORF">LAWI1_G008004</name>
</gene>
<dbReference type="PANTHER" id="PTHR37490:SF3">
    <property type="entry name" value="DUF3431 DOMAIN CONTAINING PROTEIN"/>
    <property type="match status" value="1"/>
</dbReference>
<organism evidence="1 2">
    <name type="scientific">Lachnellula willkommii</name>
    <dbReference type="NCBI Taxonomy" id="215461"/>
    <lineage>
        <taxon>Eukaryota</taxon>
        <taxon>Fungi</taxon>
        <taxon>Dikarya</taxon>
        <taxon>Ascomycota</taxon>
        <taxon>Pezizomycotina</taxon>
        <taxon>Leotiomycetes</taxon>
        <taxon>Helotiales</taxon>
        <taxon>Lachnaceae</taxon>
        <taxon>Lachnellula</taxon>
    </lineage>
</organism>
<dbReference type="Pfam" id="PF11913">
    <property type="entry name" value="DUF3431"/>
    <property type="match status" value="1"/>
</dbReference>